<evidence type="ECO:0000313" key="2">
    <source>
        <dbReference type="EMBL" id="KAA6316705.1"/>
    </source>
</evidence>
<name>A0A5J4Q4Q0_9ZZZZ</name>
<dbReference type="EMBL" id="SNRY01004785">
    <property type="protein sequence ID" value="KAA6316705.1"/>
    <property type="molecule type" value="Genomic_DNA"/>
</dbReference>
<dbReference type="AlphaFoldDB" id="A0A5J4Q4Q0"/>
<comment type="caution">
    <text evidence="2">The sequence shown here is derived from an EMBL/GenBank/DDBJ whole genome shotgun (WGS) entry which is preliminary data.</text>
</comment>
<dbReference type="SUPFAM" id="SSF52980">
    <property type="entry name" value="Restriction endonuclease-like"/>
    <property type="match status" value="1"/>
</dbReference>
<reference evidence="2" key="1">
    <citation type="submission" date="2019-03" db="EMBL/GenBank/DDBJ databases">
        <title>Single cell metagenomics reveals metabolic interactions within the superorganism composed of flagellate Streblomastix strix and complex community of Bacteroidetes bacteria on its surface.</title>
        <authorList>
            <person name="Treitli S.C."/>
            <person name="Kolisko M."/>
            <person name="Husnik F."/>
            <person name="Keeling P."/>
            <person name="Hampl V."/>
        </authorList>
    </citation>
    <scope>NUCLEOTIDE SEQUENCE</scope>
    <source>
        <strain evidence="2">STM</strain>
    </source>
</reference>
<dbReference type="InterPro" id="IPR012296">
    <property type="entry name" value="Nuclease_put_TT1808"/>
</dbReference>
<dbReference type="Gene3D" id="3.90.1570.10">
    <property type="entry name" value="tt1808, chain A"/>
    <property type="match status" value="1"/>
</dbReference>
<protein>
    <recommendedName>
        <fullName evidence="1">Putative restriction endonuclease domain-containing protein</fullName>
    </recommendedName>
</protein>
<sequence length="196" mass="22494">MELQLDRNKRYTYADYLTWTDNKMRELLDGFIKIMSQAPTLTHARLTRKISYPMIRHIDKRKGKCEVFVAPFDVRLPKSKDVMDNDKIDTVVQPDICIVCDPAKLDKRGCLGTPDMIVEILSPATLKYDLNEKFNLYEAAGVKEYWVVSPAMGVNVFLLQENGKYGEGVAYEDPDDQIPVHTLDGLNISWKELFAE</sequence>
<dbReference type="PANTHER" id="PTHR36558:SF1">
    <property type="entry name" value="RESTRICTION ENDONUCLEASE DOMAIN-CONTAINING PROTEIN-RELATED"/>
    <property type="match status" value="1"/>
</dbReference>
<dbReference type="Pfam" id="PF05685">
    <property type="entry name" value="Uma2"/>
    <property type="match status" value="1"/>
</dbReference>
<feature type="domain" description="Putative restriction endonuclease" evidence="1">
    <location>
        <begin position="14"/>
        <end position="189"/>
    </location>
</feature>
<dbReference type="InterPro" id="IPR008538">
    <property type="entry name" value="Uma2"/>
</dbReference>
<evidence type="ECO:0000259" key="1">
    <source>
        <dbReference type="Pfam" id="PF05685"/>
    </source>
</evidence>
<dbReference type="CDD" id="cd06260">
    <property type="entry name" value="DUF820-like"/>
    <property type="match status" value="1"/>
</dbReference>
<dbReference type="InterPro" id="IPR011335">
    <property type="entry name" value="Restrct_endonuc-II-like"/>
</dbReference>
<gene>
    <name evidence="2" type="ORF">EZS27_033023</name>
</gene>
<accession>A0A5J4Q4Q0</accession>
<organism evidence="2">
    <name type="scientific">termite gut metagenome</name>
    <dbReference type="NCBI Taxonomy" id="433724"/>
    <lineage>
        <taxon>unclassified sequences</taxon>
        <taxon>metagenomes</taxon>
        <taxon>organismal metagenomes</taxon>
    </lineage>
</organism>
<dbReference type="PANTHER" id="PTHR36558">
    <property type="entry name" value="GLR1098 PROTEIN"/>
    <property type="match status" value="1"/>
</dbReference>
<proteinExistence type="predicted"/>